<dbReference type="Gene3D" id="3.60.15.10">
    <property type="entry name" value="Ribonuclease Z/Hydroxyacylglutathione hydrolase-like"/>
    <property type="match status" value="1"/>
</dbReference>
<feature type="domain" description="Metallo-beta-lactamase" evidence="5">
    <location>
        <begin position="12"/>
        <end position="189"/>
    </location>
</feature>
<proteinExistence type="predicted"/>
<name>A0A511X2T1_9BACI</name>
<dbReference type="InterPro" id="IPR051453">
    <property type="entry name" value="MBL_Glyoxalase_II"/>
</dbReference>
<protein>
    <recommendedName>
        <fullName evidence="5">Metallo-beta-lactamase domain-containing protein</fullName>
    </recommendedName>
</protein>
<evidence type="ECO:0000256" key="3">
    <source>
        <dbReference type="ARBA" id="ARBA00022801"/>
    </source>
</evidence>
<comment type="cofactor">
    <cofactor evidence="1">
        <name>Zn(2+)</name>
        <dbReference type="ChEBI" id="CHEBI:29105"/>
    </cofactor>
</comment>
<dbReference type="STRING" id="442899.SAMN05720591_10747"/>
<dbReference type="AlphaFoldDB" id="A0A511X2T1"/>
<keyword evidence="7" id="KW-1185">Reference proteome</keyword>
<keyword evidence="3" id="KW-0378">Hydrolase</keyword>
<reference evidence="6 7" key="1">
    <citation type="submission" date="2019-07" db="EMBL/GenBank/DDBJ databases">
        <title>Whole genome shotgun sequence of Halolactibacillus alkaliphilus NBRC 103919.</title>
        <authorList>
            <person name="Hosoyama A."/>
            <person name="Uohara A."/>
            <person name="Ohji S."/>
            <person name="Ichikawa N."/>
        </authorList>
    </citation>
    <scope>NUCLEOTIDE SEQUENCE [LARGE SCALE GENOMIC DNA]</scope>
    <source>
        <strain evidence="6 7">NBRC 103919</strain>
    </source>
</reference>
<dbReference type="InterPro" id="IPR001279">
    <property type="entry name" value="Metallo-B-lactamas"/>
</dbReference>
<dbReference type="EMBL" id="BJYE01000021">
    <property type="protein sequence ID" value="GEN57257.1"/>
    <property type="molecule type" value="Genomic_DNA"/>
</dbReference>
<evidence type="ECO:0000313" key="6">
    <source>
        <dbReference type="EMBL" id="GEN57257.1"/>
    </source>
</evidence>
<dbReference type="Proteomes" id="UP000321400">
    <property type="component" value="Unassembled WGS sequence"/>
</dbReference>
<dbReference type="RefSeq" id="WP_089800735.1">
    <property type="nucleotide sequence ID" value="NZ_BJYE01000021.1"/>
</dbReference>
<dbReference type="PANTHER" id="PTHR46233">
    <property type="entry name" value="HYDROXYACYLGLUTATHIONE HYDROLASE GLOC"/>
    <property type="match status" value="1"/>
</dbReference>
<organism evidence="6 7">
    <name type="scientific">Halolactibacillus alkaliphilus</name>
    <dbReference type="NCBI Taxonomy" id="442899"/>
    <lineage>
        <taxon>Bacteria</taxon>
        <taxon>Bacillati</taxon>
        <taxon>Bacillota</taxon>
        <taxon>Bacilli</taxon>
        <taxon>Bacillales</taxon>
        <taxon>Bacillaceae</taxon>
        <taxon>Halolactibacillus</taxon>
    </lineage>
</organism>
<evidence type="ECO:0000313" key="7">
    <source>
        <dbReference type="Proteomes" id="UP000321400"/>
    </source>
</evidence>
<dbReference type="SMART" id="SM00849">
    <property type="entry name" value="Lactamase_B"/>
    <property type="match status" value="1"/>
</dbReference>
<evidence type="ECO:0000256" key="2">
    <source>
        <dbReference type="ARBA" id="ARBA00022723"/>
    </source>
</evidence>
<evidence type="ECO:0000259" key="5">
    <source>
        <dbReference type="SMART" id="SM00849"/>
    </source>
</evidence>
<keyword evidence="2" id="KW-0479">Metal-binding</keyword>
<keyword evidence="4" id="KW-0862">Zinc</keyword>
<gene>
    <name evidence="6" type="ORF">HAL01_17210</name>
</gene>
<sequence>MKIKKLSLGQLGTNSYLLENAHELLIIDPAGEPQRLMAEIDVLEKQPVAILLTHAHFDHIGALDQVRSRYGVPVYLHESEHDWLSNPALNGSKYFPVEEVICQPADRVLKAGPLKIGSFNFDVIETPGHSPGGVAFIFADIKTAVSGDSLFKSGIGRTDLPLGDYDTLITSIKEKLYNLPDAYSIYPGHGPETTIKEEKMSNPFV</sequence>
<dbReference type="SUPFAM" id="SSF56281">
    <property type="entry name" value="Metallo-hydrolase/oxidoreductase"/>
    <property type="match status" value="1"/>
</dbReference>
<dbReference type="InterPro" id="IPR036866">
    <property type="entry name" value="RibonucZ/Hydroxyglut_hydro"/>
</dbReference>
<dbReference type="CDD" id="cd06262">
    <property type="entry name" value="metallo-hydrolase-like_MBL-fold"/>
    <property type="match status" value="1"/>
</dbReference>
<dbReference type="GO" id="GO:0046872">
    <property type="term" value="F:metal ion binding"/>
    <property type="evidence" value="ECO:0007669"/>
    <property type="project" value="UniProtKB-KW"/>
</dbReference>
<evidence type="ECO:0000256" key="1">
    <source>
        <dbReference type="ARBA" id="ARBA00001947"/>
    </source>
</evidence>
<dbReference type="PANTHER" id="PTHR46233:SF3">
    <property type="entry name" value="HYDROXYACYLGLUTATHIONE HYDROLASE GLOC"/>
    <property type="match status" value="1"/>
</dbReference>
<comment type="caution">
    <text evidence="6">The sequence shown here is derived from an EMBL/GenBank/DDBJ whole genome shotgun (WGS) entry which is preliminary data.</text>
</comment>
<accession>A0A511X2T1</accession>
<dbReference type="OrthoDB" id="9802248at2"/>
<dbReference type="GO" id="GO:0016787">
    <property type="term" value="F:hydrolase activity"/>
    <property type="evidence" value="ECO:0007669"/>
    <property type="project" value="UniProtKB-KW"/>
</dbReference>
<dbReference type="Pfam" id="PF00753">
    <property type="entry name" value="Lactamase_B"/>
    <property type="match status" value="1"/>
</dbReference>
<evidence type="ECO:0000256" key="4">
    <source>
        <dbReference type="ARBA" id="ARBA00022833"/>
    </source>
</evidence>